<evidence type="ECO:0000313" key="6">
    <source>
        <dbReference type="Proteomes" id="UP001206206"/>
    </source>
</evidence>
<protein>
    <submittedName>
        <fullName evidence="5">Helix-turn-helix transcriptional regulator</fullName>
    </submittedName>
</protein>
<dbReference type="PROSITE" id="PS51118">
    <property type="entry name" value="HTH_HXLR"/>
    <property type="match status" value="1"/>
</dbReference>
<keyword evidence="3" id="KW-0804">Transcription</keyword>
<dbReference type="Pfam" id="PF01638">
    <property type="entry name" value="HxlR"/>
    <property type="match status" value="1"/>
</dbReference>
<evidence type="ECO:0000313" key="5">
    <source>
        <dbReference type="EMBL" id="MCQ4045287.1"/>
    </source>
</evidence>
<dbReference type="InterPro" id="IPR036388">
    <property type="entry name" value="WH-like_DNA-bd_sf"/>
</dbReference>
<keyword evidence="1" id="KW-0805">Transcription regulation</keyword>
<evidence type="ECO:0000256" key="2">
    <source>
        <dbReference type="ARBA" id="ARBA00023125"/>
    </source>
</evidence>
<keyword evidence="2" id="KW-0238">DNA-binding</keyword>
<dbReference type="SUPFAM" id="SSF46785">
    <property type="entry name" value="Winged helix' DNA-binding domain"/>
    <property type="match status" value="1"/>
</dbReference>
<dbReference type="Gene3D" id="1.10.10.10">
    <property type="entry name" value="Winged helix-like DNA-binding domain superfamily/Winged helix DNA-binding domain"/>
    <property type="match status" value="1"/>
</dbReference>
<accession>A0ABT1PIV0</accession>
<organism evidence="5 6">
    <name type="scientific">Streptantibioticus rubrisoli</name>
    <dbReference type="NCBI Taxonomy" id="1387313"/>
    <lineage>
        <taxon>Bacteria</taxon>
        <taxon>Bacillati</taxon>
        <taxon>Actinomycetota</taxon>
        <taxon>Actinomycetes</taxon>
        <taxon>Kitasatosporales</taxon>
        <taxon>Streptomycetaceae</taxon>
        <taxon>Streptantibioticus</taxon>
    </lineage>
</organism>
<evidence type="ECO:0000256" key="1">
    <source>
        <dbReference type="ARBA" id="ARBA00023015"/>
    </source>
</evidence>
<sequence length="101" mass="11615">MAALDLFGRRWILRIVWELRDGPLGFRPLQQRCDGMSSSVLQQRLTELQETLLVERDPAGAYRLTALGRDAYHELRGLVRWSDRWAAELDRQPSDRPAAGP</sequence>
<gene>
    <name evidence="5" type="ORF">NON19_25465</name>
</gene>
<feature type="domain" description="HTH hxlR-type" evidence="4">
    <location>
        <begin position="1"/>
        <end position="90"/>
    </location>
</feature>
<dbReference type="InterPro" id="IPR036390">
    <property type="entry name" value="WH_DNA-bd_sf"/>
</dbReference>
<evidence type="ECO:0000256" key="3">
    <source>
        <dbReference type="ARBA" id="ARBA00023163"/>
    </source>
</evidence>
<name>A0ABT1PIV0_9ACTN</name>
<dbReference type="RefSeq" id="WP_255931420.1">
    <property type="nucleotide sequence ID" value="NZ_JANFNH010000040.1"/>
</dbReference>
<evidence type="ECO:0000259" key="4">
    <source>
        <dbReference type="PROSITE" id="PS51118"/>
    </source>
</evidence>
<dbReference type="Proteomes" id="UP001206206">
    <property type="component" value="Unassembled WGS sequence"/>
</dbReference>
<keyword evidence="6" id="KW-1185">Reference proteome</keyword>
<proteinExistence type="predicted"/>
<comment type="caution">
    <text evidence="5">The sequence shown here is derived from an EMBL/GenBank/DDBJ whole genome shotgun (WGS) entry which is preliminary data.</text>
</comment>
<reference evidence="5 6" key="1">
    <citation type="submission" date="2022-06" db="EMBL/GenBank/DDBJ databases">
        <title>Draft genome sequence of type strain Streptomyces rubrisoli DSM 42083.</title>
        <authorList>
            <person name="Duangmal K."/>
            <person name="Klaysubun C."/>
        </authorList>
    </citation>
    <scope>NUCLEOTIDE SEQUENCE [LARGE SCALE GENOMIC DNA]</scope>
    <source>
        <strain evidence="5 6">DSM 42083</strain>
    </source>
</reference>
<dbReference type="PANTHER" id="PTHR33204:SF37">
    <property type="entry name" value="HTH-TYPE TRANSCRIPTIONAL REGULATOR YODB"/>
    <property type="match status" value="1"/>
</dbReference>
<dbReference type="EMBL" id="JANFNH010000040">
    <property type="protein sequence ID" value="MCQ4045287.1"/>
    <property type="molecule type" value="Genomic_DNA"/>
</dbReference>
<dbReference type="InterPro" id="IPR002577">
    <property type="entry name" value="HTH_HxlR"/>
</dbReference>
<dbReference type="PANTHER" id="PTHR33204">
    <property type="entry name" value="TRANSCRIPTIONAL REGULATOR, MARR FAMILY"/>
    <property type="match status" value="1"/>
</dbReference>